<dbReference type="PANTHER" id="PTHR45138">
    <property type="entry name" value="REGULATORY COMPONENTS OF SENSORY TRANSDUCTION SYSTEM"/>
    <property type="match status" value="1"/>
</dbReference>
<feature type="coiled-coil region" evidence="3">
    <location>
        <begin position="97"/>
        <end position="124"/>
    </location>
</feature>
<dbReference type="InterPro" id="IPR011990">
    <property type="entry name" value="TPR-like_helical_dom_sf"/>
</dbReference>
<dbReference type="InterPro" id="IPR029787">
    <property type="entry name" value="Nucleotide_cyclase"/>
</dbReference>
<keyword evidence="6" id="KW-0548">Nucleotidyltransferase</keyword>
<dbReference type="GeneID" id="96873934"/>
<dbReference type="EC" id="2.7.7.65" evidence="1"/>
<dbReference type="SMART" id="SM00267">
    <property type="entry name" value="GGDEF"/>
    <property type="match status" value="1"/>
</dbReference>
<dbReference type="Gene3D" id="1.25.40.10">
    <property type="entry name" value="Tetratricopeptide repeat domain"/>
    <property type="match status" value="2"/>
</dbReference>
<dbReference type="GO" id="GO:0005886">
    <property type="term" value="C:plasma membrane"/>
    <property type="evidence" value="ECO:0007669"/>
    <property type="project" value="TreeGrafter"/>
</dbReference>
<gene>
    <name evidence="6" type="ORF">VSVS05_03728</name>
</gene>
<dbReference type="Pfam" id="PF00990">
    <property type="entry name" value="GGDEF"/>
    <property type="match status" value="1"/>
</dbReference>
<sequence length="648" mass="74835">MLKKLTFVLLTIVLSILFMVTIESFLFQTSGQSEKAPTKPLLSPESQLLLIAPQHPLINFLHQAEAKPSTAKQQLLEWQTSQTQDSAIIEQIYILWIEQEIAKQQNLGQKVRDYQQELAELAQEEGIYWLQAQLALEQAVASLKSDRYSDGLEKIELAIKLAETHQAEFLLLESYNTAGILYNASNQLKQSQRYFLQGVELGKKYPQSDFNGRFYNNLGLLYVHLELWDKALEHLTSAEQFYLNFEQTTDNVLIIIYLNKSYVYNQLQDPHLSRQSYLKAMSYFSNETPNYYSILALKAKARMELLLGNASAAEQDALQCLAYEGVDKRPKQAAICQYIQAKALHAQGLNSESIKVMTASIDKFQHIAHHRWLIRSNLVLASVYEADGQYEKALQLYKHYHGKERRQIIDEFHVLETAFEVREVEKERDLLSVQNELIDLENQLNDNRMRILAFWFAVILLVTLWFISRSVMDRRQNRYLQDLSYRDPLTGGGNRRLYYQELKTPYALNTKHSYRVVLVDLDWFKSINDGYGHEVGDEVLAEVAKILRSQLKEHELFIRWGGEEFLLLIQDQPDFRMRAQSLVNSISKSPLALSQHQLPVSISVGVSAACSIDDLRQDSEMFIVADKCLYRAKHQGRNQFVTVEDLSD</sequence>
<keyword evidence="3" id="KW-0175">Coiled coil</keyword>
<name>A0A1C7FHD6_9VIBR</name>
<evidence type="ECO:0000256" key="3">
    <source>
        <dbReference type="SAM" id="Coils"/>
    </source>
</evidence>
<dbReference type="NCBIfam" id="TIGR00254">
    <property type="entry name" value="GGDEF"/>
    <property type="match status" value="1"/>
</dbReference>
<dbReference type="GO" id="GO:0043709">
    <property type="term" value="P:cell adhesion involved in single-species biofilm formation"/>
    <property type="evidence" value="ECO:0007669"/>
    <property type="project" value="TreeGrafter"/>
</dbReference>
<organism evidence="6 7">
    <name type="scientific">Vibrio scophthalmi</name>
    <dbReference type="NCBI Taxonomy" id="45658"/>
    <lineage>
        <taxon>Bacteria</taxon>
        <taxon>Pseudomonadati</taxon>
        <taxon>Pseudomonadota</taxon>
        <taxon>Gammaproteobacteria</taxon>
        <taxon>Vibrionales</taxon>
        <taxon>Vibrionaceae</taxon>
        <taxon>Vibrio</taxon>
    </lineage>
</organism>
<evidence type="ECO:0000256" key="4">
    <source>
        <dbReference type="SAM" id="Phobius"/>
    </source>
</evidence>
<feature type="transmembrane region" description="Helical" evidence="4">
    <location>
        <begin position="451"/>
        <end position="468"/>
    </location>
</feature>
<dbReference type="InterPro" id="IPR000160">
    <property type="entry name" value="GGDEF_dom"/>
</dbReference>
<dbReference type="PATRIC" id="fig|45658.7.peg.3690"/>
<protein>
    <recommendedName>
        <fullName evidence="1">diguanylate cyclase</fullName>
        <ecNumber evidence="1">2.7.7.65</ecNumber>
    </recommendedName>
</protein>
<evidence type="ECO:0000256" key="2">
    <source>
        <dbReference type="ARBA" id="ARBA00034247"/>
    </source>
</evidence>
<proteinExistence type="predicted"/>
<dbReference type="Proteomes" id="UP000092528">
    <property type="component" value="Chromosome 2"/>
</dbReference>
<keyword evidence="4" id="KW-0472">Membrane</keyword>
<keyword evidence="4" id="KW-1133">Transmembrane helix</keyword>
<dbReference type="InterPro" id="IPR050469">
    <property type="entry name" value="Diguanylate_Cyclase"/>
</dbReference>
<evidence type="ECO:0000313" key="7">
    <source>
        <dbReference type="Proteomes" id="UP000092528"/>
    </source>
</evidence>
<evidence type="ECO:0000256" key="1">
    <source>
        <dbReference type="ARBA" id="ARBA00012528"/>
    </source>
</evidence>
<dbReference type="SMART" id="SM00028">
    <property type="entry name" value="TPR"/>
    <property type="match status" value="6"/>
</dbReference>
<dbReference type="GO" id="GO:1902201">
    <property type="term" value="P:negative regulation of bacterial-type flagellum-dependent cell motility"/>
    <property type="evidence" value="ECO:0007669"/>
    <property type="project" value="TreeGrafter"/>
</dbReference>
<dbReference type="GO" id="GO:0052621">
    <property type="term" value="F:diguanylate cyclase activity"/>
    <property type="evidence" value="ECO:0007669"/>
    <property type="project" value="UniProtKB-EC"/>
</dbReference>
<dbReference type="Gene3D" id="3.30.70.270">
    <property type="match status" value="1"/>
</dbReference>
<keyword evidence="7" id="KW-1185">Reference proteome</keyword>
<feature type="coiled-coil region" evidence="3">
    <location>
        <begin position="423"/>
        <end position="450"/>
    </location>
</feature>
<dbReference type="SUPFAM" id="SSF55073">
    <property type="entry name" value="Nucleotide cyclase"/>
    <property type="match status" value="1"/>
</dbReference>
<dbReference type="AlphaFoldDB" id="A0A1C7FHD6"/>
<feature type="domain" description="GGDEF" evidence="5">
    <location>
        <begin position="512"/>
        <end position="645"/>
    </location>
</feature>
<comment type="catalytic activity">
    <reaction evidence="2">
        <text>2 GTP = 3',3'-c-di-GMP + 2 diphosphate</text>
        <dbReference type="Rhea" id="RHEA:24898"/>
        <dbReference type="ChEBI" id="CHEBI:33019"/>
        <dbReference type="ChEBI" id="CHEBI:37565"/>
        <dbReference type="ChEBI" id="CHEBI:58805"/>
        <dbReference type="EC" id="2.7.7.65"/>
    </reaction>
</comment>
<accession>A0A1C7FHD6</accession>
<evidence type="ECO:0000259" key="5">
    <source>
        <dbReference type="PROSITE" id="PS50887"/>
    </source>
</evidence>
<keyword evidence="6" id="KW-0808">Transferase</keyword>
<keyword evidence="4" id="KW-0812">Transmembrane</keyword>
<dbReference type="InterPro" id="IPR043128">
    <property type="entry name" value="Rev_trsase/Diguanyl_cyclase"/>
</dbReference>
<dbReference type="RefSeq" id="WP_065546477.1">
    <property type="nucleotide sequence ID" value="NZ_CP016415.1"/>
</dbReference>
<evidence type="ECO:0000313" key="6">
    <source>
        <dbReference type="EMBL" id="ANU38764.1"/>
    </source>
</evidence>
<dbReference type="InterPro" id="IPR019734">
    <property type="entry name" value="TPR_rpt"/>
</dbReference>
<dbReference type="EMBL" id="CP016415">
    <property type="protein sequence ID" value="ANU38764.1"/>
    <property type="molecule type" value="Genomic_DNA"/>
</dbReference>
<reference evidence="6 7" key="1">
    <citation type="submission" date="2016-07" db="EMBL/GenBank/DDBJ databases">
        <title>Genome sequencing of Vibrio scophthalmi strain VS-05, an isolated from Paralichthys olivaceus.</title>
        <authorList>
            <person name="Han H.-J."/>
        </authorList>
    </citation>
    <scope>NUCLEOTIDE SEQUENCE [LARGE SCALE GENOMIC DNA]</scope>
    <source>
        <strain evidence="6 7">VS-05</strain>
    </source>
</reference>
<dbReference type="SUPFAM" id="SSF48452">
    <property type="entry name" value="TPR-like"/>
    <property type="match status" value="2"/>
</dbReference>
<dbReference type="CDD" id="cd01949">
    <property type="entry name" value="GGDEF"/>
    <property type="match status" value="1"/>
</dbReference>
<dbReference type="PANTHER" id="PTHR45138:SF9">
    <property type="entry name" value="DIGUANYLATE CYCLASE DGCM-RELATED"/>
    <property type="match status" value="1"/>
</dbReference>
<dbReference type="PROSITE" id="PS50887">
    <property type="entry name" value="GGDEF"/>
    <property type="match status" value="1"/>
</dbReference>